<evidence type="ECO:0000313" key="3">
    <source>
        <dbReference type="Proteomes" id="UP000277580"/>
    </source>
</evidence>
<dbReference type="InParanoid" id="A0A3N4K753"/>
<protein>
    <submittedName>
        <fullName evidence="2">Uncharacterized protein</fullName>
    </submittedName>
</protein>
<keyword evidence="3" id="KW-1185">Reference proteome</keyword>
<feature type="compositionally biased region" description="Basic and acidic residues" evidence="1">
    <location>
        <begin position="212"/>
        <end position="235"/>
    </location>
</feature>
<sequence length="283" mass="30539">MTRPLGEFPHCPGAWYSSDEDSRERKRPRISESTPTPIAPPLAFVNPPVEASIPAEEAPAEEAPAVEDQAFPESPQASQSTQAYADRLVLAFNYLEEGEEPPPVEEDSQASEDNDFKDFDAVALLAAYEAHIQKIKDHHATLAATKTVVPEITSRASRADTESLPDASGGASPGPECLTGSRPRAYSLEVGRSALQEEQQSNISKSPTPSRPHFEYTSNHEESDTESDKTIHDELDAPQSANTHSKAPATPQQAQKTSADSPSDAESDTTIHDEPDEPQSAKA</sequence>
<dbReference type="Proteomes" id="UP000277580">
    <property type="component" value="Unassembled WGS sequence"/>
</dbReference>
<dbReference type="EMBL" id="ML119407">
    <property type="protein sequence ID" value="RPB06366.1"/>
    <property type="molecule type" value="Genomic_DNA"/>
</dbReference>
<dbReference type="OrthoDB" id="5467666at2759"/>
<accession>A0A3N4K753</accession>
<reference evidence="2 3" key="1">
    <citation type="journal article" date="2018" name="Nat. Ecol. Evol.">
        <title>Pezizomycetes genomes reveal the molecular basis of ectomycorrhizal truffle lifestyle.</title>
        <authorList>
            <person name="Murat C."/>
            <person name="Payen T."/>
            <person name="Noel B."/>
            <person name="Kuo A."/>
            <person name="Morin E."/>
            <person name="Chen J."/>
            <person name="Kohler A."/>
            <person name="Krizsan K."/>
            <person name="Balestrini R."/>
            <person name="Da Silva C."/>
            <person name="Montanini B."/>
            <person name="Hainaut M."/>
            <person name="Levati E."/>
            <person name="Barry K.W."/>
            <person name="Belfiori B."/>
            <person name="Cichocki N."/>
            <person name="Clum A."/>
            <person name="Dockter R.B."/>
            <person name="Fauchery L."/>
            <person name="Guy J."/>
            <person name="Iotti M."/>
            <person name="Le Tacon F."/>
            <person name="Lindquist E.A."/>
            <person name="Lipzen A."/>
            <person name="Malagnac F."/>
            <person name="Mello A."/>
            <person name="Molinier V."/>
            <person name="Miyauchi S."/>
            <person name="Poulain J."/>
            <person name="Riccioni C."/>
            <person name="Rubini A."/>
            <person name="Sitrit Y."/>
            <person name="Splivallo R."/>
            <person name="Traeger S."/>
            <person name="Wang M."/>
            <person name="Zifcakova L."/>
            <person name="Wipf D."/>
            <person name="Zambonelli A."/>
            <person name="Paolocci F."/>
            <person name="Nowrousian M."/>
            <person name="Ottonello S."/>
            <person name="Baldrian P."/>
            <person name="Spatafora J.W."/>
            <person name="Henrissat B."/>
            <person name="Nagy L.G."/>
            <person name="Aury J.M."/>
            <person name="Wincker P."/>
            <person name="Grigoriev I.V."/>
            <person name="Bonfante P."/>
            <person name="Martin F.M."/>
        </authorList>
    </citation>
    <scope>NUCLEOTIDE SEQUENCE [LARGE SCALE GENOMIC DNA]</scope>
    <source>
        <strain evidence="2 3">CCBAS932</strain>
    </source>
</reference>
<organism evidence="2 3">
    <name type="scientific">Morchella conica CCBAS932</name>
    <dbReference type="NCBI Taxonomy" id="1392247"/>
    <lineage>
        <taxon>Eukaryota</taxon>
        <taxon>Fungi</taxon>
        <taxon>Dikarya</taxon>
        <taxon>Ascomycota</taxon>
        <taxon>Pezizomycotina</taxon>
        <taxon>Pezizomycetes</taxon>
        <taxon>Pezizales</taxon>
        <taxon>Morchellaceae</taxon>
        <taxon>Morchella</taxon>
    </lineage>
</organism>
<feature type="compositionally biased region" description="Polar residues" evidence="1">
    <location>
        <begin position="196"/>
        <end position="208"/>
    </location>
</feature>
<feature type="region of interest" description="Disordered" evidence="1">
    <location>
        <begin position="143"/>
        <end position="283"/>
    </location>
</feature>
<evidence type="ECO:0000256" key="1">
    <source>
        <dbReference type="SAM" id="MobiDB-lite"/>
    </source>
</evidence>
<feature type="compositionally biased region" description="Acidic residues" evidence="1">
    <location>
        <begin position="96"/>
        <end position="113"/>
    </location>
</feature>
<dbReference type="AlphaFoldDB" id="A0A3N4K753"/>
<feature type="non-terminal residue" evidence="2">
    <location>
        <position position="283"/>
    </location>
</feature>
<gene>
    <name evidence="2" type="ORF">P167DRAFT_550566</name>
</gene>
<feature type="compositionally biased region" description="Low complexity" evidence="1">
    <location>
        <begin position="47"/>
        <end position="67"/>
    </location>
</feature>
<feature type="region of interest" description="Disordered" evidence="1">
    <location>
        <begin position="1"/>
        <end position="115"/>
    </location>
</feature>
<name>A0A3N4K753_9PEZI</name>
<evidence type="ECO:0000313" key="2">
    <source>
        <dbReference type="EMBL" id="RPB06366.1"/>
    </source>
</evidence>
<proteinExistence type="predicted"/>
<feature type="compositionally biased region" description="Polar residues" evidence="1">
    <location>
        <begin position="239"/>
        <end position="261"/>
    </location>
</feature>